<sequence length="197" mass="22859">MLIHRYYEWKLKRELKSFPDSLCFMITGEDITDAPQKPLEVVKWCKNLGISRVIFHINTKKSESVDSYISSLKKISEIARLTLHTSKGEEVLGEGMDVFVAVGMSGRNEIASAVKKMAEEGIDPDIVEEKTIDSYLEFRNEPDLVIKTGGNHLTDFLIWQSVYSELFFSDVNWINFRKIDLLRALRDYQTRKRRYGK</sequence>
<dbReference type="InterPro" id="IPR036424">
    <property type="entry name" value="UPP_synth-like_sf"/>
</dbReference>
<name>A0AA97FFZ7_9EURY</name>
<evidence type="ECO:0000313" key="3">
    <source>
        <dbReference type="Proteomes" id="UP001301797"/>
    </source>
</evidence>
<organism evidence="2 3">
    <name type="scientific">Methanochimaera problematica</name>
    <dbReference type="NCBI Taxonomy" id="2609417"/>
    <lineage>
        <taxon>Archaea</taxon>
        <taxon>Methanobacteriati</taxon>
        <taxon>Methanobacteriota</taxon>
        <taxon>Stenosarchaea group</taxon>
        <taxon>Methanomicrobia</taxon>
        <taxon>Methanomicrobiales</taxon>
        <taxon>Methanomicrobiaceae</taxon>
        <taxon>Methanochimaera</taxon>
    </lineage>
</organism>
<dbReference type="EMBL" id="CP043875">
    <property type="protein sequence ID" value="WOF17318.1"/>
    <property type="molecule type" value="Genomic_DNA"/>
</dbReference>
<protein>
    <submittedName>
        <fullName evidence="2">Undecaprenyl diphosphate synthase family protein</fullName>
    </submittedName>
</protein>
<dbReference type="PANTHER" id="PTHR10291">
    <property type="entry name" value="DEHYDRODOLICHYL DIPHOSPHATE SYNTHASE FAMILY MEMBER"/>
    <property type="match status" value="1"/>
</dbReference>
<gene>
    <name evidence="2" type="ORF">F1737_07385</name>
</gene>
<dbReference type="FunFam" id="3.40.1180.10:FF:000016">
    <property type="entry name" value="Undecaprenyl diphosphate synthase"/>
    <property type="match status" value="1"/>
</dbReference>
<dbReference type="AlphaFoldDB" id="A0AA97FFZ7"/>
<dbReference type="SUPFAM" id="SSF64005">
    <property type="entry name" value="Undecaprenyl diphosphate synthase"/>
    <property type="match status" value="1"/>
</dbReference>
<reference evidence="2 3" key="1">
    <citation type="submission" date="2019-09" db="EMBL/GenBank/DDBJ databases">
        <title>The complete genome of Methanoplanus sp. FWC-SCC4.</title>
        <authorList>
            <person name="Chen S.-C."/>
            <person name="Zhou Y.-Z."/>
            <person name="Lai M.-C."/>
        </authorList>
    </citation>
    <scope>NUCLEOTIDE SEQUENCE [LARGE SCALE GENOMIC DNA]</scope>
    <source>
        <strain evidence="2 3">FWC-SCC4</strain>
    </source>
</reference>
<keyword evidence="3" id="KW-1185">Reference proteome</keyword>
<dbReference type="Proteomes" id="UP001301797">
    <property type="component" value="Chromosome"/>
</dbReference>
<evidence type="ECO:0000256" key="1">
    <source>
        <dbReference type="ARBA" id="ARBA00022679"/>
    </source>
</evidence>
<dbReference type="Gene3D" id="3.40.1180.10">
    <property type="entry name" value="Decaprenyl diphosphate synthase-like"/>
    <property type="match status" value="1"/>
</dbReference>
<keyword evidence="1" id="KW-0808">Transferase</keyword>
<dbReference type="KEGG" id="mefw:F1737_07385"/>
<accession>A0AA97FFZ7</accession>
<evidence type="ECO:0000313" key="2">
    <source>
        <dbReference type="EMBL" id="WOF17318.1"/>
    </source>
</evidence>
<dbReference type="PANTHER" id="PTHR10291:SF28">
    <property type="entry name" value="UNDECAPRENYL DIPHOSPHATE SYNTHASE"/>
    <property type="match status" value="1"/>
</dbReference>
<dbReference type="GO" id="GO:0045547">
    <property type="term" value="F:ditrans,polycis-polyprenyl diphosphate synthase [(2E,6E)-farnesyl diphosphate specific] activity"/>
    <property type="evidence" value="ECO:0007669"/>
    <property type="project" value="TreeGrafter"/>
</dbReference>
<proteinExistence type="predicted"/>
<dbReference type="InterPro" id="IPR001441">
    <property type="entry name" value="UPP_synth-like"/>
</dbReference>
<dbReference type="Pfam" id="PF01255">
    <property type="entry name" value="Prenyltransf"/>
    <property type="match status" value="1"/>
</dbReference>
<dbReference type="GO" id="GO:0016094">
    <property type="term" value="P:polyprenol biosynthetic process"/>
    <property type="evidence" value="ECO:0007669"/>
    <property type="project" value="TreeGrafter"/>
</dbReference>